<evidence type="ECO:0000256" key="2">
    <source>
        <dbReference type="SAM" id="MobiDB-lite"/>
    </source>
</evidence>
<feature type="region of interest" description="Disordered" evidence="2">
    <location>
        <begin position="1"/>
        <end position="42"/>
    </location>
</feature>
<dbReference type="OMA" id="HLHHHCL"/>
<dbReference type="OrthoDB" id="1104827at2759"/>
<dbReference type="Proteomes" id="UP000268350">
    <property type="component" value="Unassembled WGS sequence"/>
</dbReference>
<dbReference type="PROSITE" id="PS51444">
    <property type="entry name" value="FH2"/>
    <property type="match status" value="1"/>
</dbReference>
<proteinExistence type="predicted"/>
<dbReference type="PANTHER" id="PTHR45725">
    <property type="entry name" value="FORMIN HOMOLOGY 2 FAMILY MEMBER"/>
    <property type="match status" value="1"/>
</dbReference>
<feature type="compositionally biased region" description="Pro residues" evidence="2">
    <location>
        <begin position="1"/>
        <end position="35"/>
    </location>
</feature>
<dbReference type="STRING" id="7266.A0A3B0K7G2"/>
<evidence type="ECO:0000313" key="4">
    <source>
        <dbReference type="EMBL" id="SPP90137.1"/>
    </source>
</evidence>
<gene>
    <name evidence="4" type="ORF">DGUA_6G021236</name>
</gene>
<dbReference type="InterPro" id="IPR015425">
    <property type="entry name" value="FH2_Formin"/>
</dbReference>
<dbReference type="AlphaFoldDB" id="A0A3B0K7G2"/>
<dbReference type="EMBL" id="OUUW01000358">
    <property type="protein sequence ID" value="SPP90137.1"/>
    <property type="molecule type" value="Genomic_DNA"/>
</dbReference>
<dbReference type="SMART" id="SM00498">
    <property type="entry name" value="FH2"/>
    <property type="match status" value="1"/>
</dbReference>
<dbReference type="Gene3D" id="1.20.58.2220">
    <property type="entry name" value="Formin, FH2 domain"/>
    <property type="match status" value="2"/>
</dbReference>
<dbReference type="PANTHER" id="PTHR45725:SF1">
    <property type="entry name" value="DISHEVELLED ASSOCIATED ACTIVATOR OF MORPHOGENESIS, ISOFORM D"/>
    <property type="match status" value="1"/>
</dbReference>
<dbReference type="GO" id="GO:0030838">
    <property type="term" value="P:positive regulation of actin filament polymerization"/>
    <property type="evidence" value="ECO:0007669"/>
    <property type="project" value="TreeGrafter"/>
</dbReference>
<feature type="coiled-coil region" evidence="1">
    <location>
        <begin position="352"/>
        <end position="383"/>
    </location>
</feature>
<reference evidence="5" key="1">
    <citation type="submission" date="2018-01" db="EMBL/GenBank/DDBJ databases">
        <authorList>
            <person name="Alioto T."/>
            <person name="Alioto T."/>
        </authorList>
    </citation>
    <scope>NUCLEOTIDE SEQUENCE [LARGE SCALE GENOMIC DNA]</scope>
</reference>
<protein>
    <submittedName>
        <fullName evidence="4">Blast:Disheveled-associated activator of morphogenesis 1</fullName>
    </submittedName>
</protein>
<feature type="region of interest" description="Disordered" evidence="2">
    <location>
        <begin position="434"/>
        <end position="459"/>
    </location>
</feature>
<dbReference type="Pfam" id="PF02181">
    <property type="entry name" value="FH2"/>
    <property type="match status" value="2"/>
</dbReference>
<evidence type="ECO:0000259" key="3">
    <source>
        <dbReference type="PROSITE" id="PS51444"/>
    </source>
</evidence>
<organism evidence="4 5">
    <name type="scientific">Drosophila guanche</name>
    <name type="common">Fruit fly</name>
    <dbReference type="NCBI Taxonomy" id="7266"/>
    <lineage>
        <taxon>Eukaryota</taxon>
        <taxon>Metazoa</taxon>
        <taxon>Ecdysozoa</taxon>
        <taxon>Arthropoda</taxon>
        <taxon>Hexapoda</taxon>
        <taxon>Insecta</taxon>
        <taxon>Pterygota</taxon>
        <taxon>Neoptera</taxon>
        <taxon>Endopterygota</taxon>
        <taxon>Diptera</taxon>
        <taxon>Brachycera</taxon>
        <taxon>Muscomorpha</taxon>
        <taxon>Ephydroidea</taxon>
        <taxon>Drosophilidae</taxon>
        <taxon>Drosophila</taxon>
        <taxon>Sophophora</taxon>
    </lineage>
</organism>
<evidence type="ECO:0000256" key="1">
    <source>
        <dbReference type="SAM" id="Coils"/>
    </source>
</evidence>
<evidence type="ECO:0000313" key="5">
    <source>
        <dbReference type="Proteomes" id="UP000268350"/>
    </source>
</evidence>
<sequence length="459" mass="50748">MLNAIPPPPAPPMAPAMLPPTPPPCPCAPTPPPSMTPAMTPVAPKVELPKKNVPQPTNPLKSFNWSKLPDAKLQGTVWSELDESKLYNNMELESIDKLFSAYQKNGVPAHDGSYEDLAPTGQKNKQKVLSMIDGRRAQTCTILLSKLKMSDVEISKAILSMDCNEQLQLDIVEQLLKFTSSAEKLALLDEHSEDIESLARAVFCRYPSNYMNLGARGNASGFRLASLSRLADTKSSADKGTTLLHYLVQVIEKKFKDLLKLEDIQMLRTGLADVAREIEFHRSSGPSQQGDRFLPVMREFHTQASVRFAELEDKFQDMKTRFDRVVRLFGEDGSVLQADEIFGIFDSFLGAFAEARHDNESFRRRQEEEEKRAKQEVELKKRTIDRKNKTGLMSSVARNLGLKSSSPTNGGDLISALRTGDVFGENMAKFKRSRKARVLNGGSGAGGAAGNTSPPRHGT</sequence>
<name>A0A3B0K7G2_DROGU</name>
<dbReference type="InterPro" id="IPR042201">
    <property type="entry name" value="FH2_Formin_sf"/>
</dbReference>
<keyword evidence="5" id="KW-1185">Reference proteome</keyword>
<accession>A0A3B0K7G2</accession>
<keyword evidence="1" id="KW-0175">Coiled coil</keyword>
<dbReference type="InterPro" id="IPR051425">
    <property type="entry name" value="Formin_Homology"/>
</dbReference>
<feature type="domain" description="FH2" evidence="3">
    <location>
        <begin position="1"/>
        <end position="378"/>
    </location>
</feature>
<dbReference type="SUPFAM" id="SSF101447">
    <property type="entry name" value="Formin homology 2 domain (FH2 domain)"/>
    <property type="match status" value="1"/>
</dbReference>